<comment type="similarity">
    <text evidence="2">Belongs to the pterin-4-alpha-carbinolamine dehydratase family.</text>
</comment>
<dbReference type="PANTHER" id="PTHR12599">
    <property type="entry name" value="PTERIN-4-ALPHA-CARBINOLAMINE DEHYDRATASE"/>
    <property type="match status" value="1"/>
</dbReference>
<accession>A0A248LIY3</accession>
<evidence type="ECO:0000256" key="4">
    <source>
        <dbReference type="ARBA" id="ARBA00023239"/>
    </source>
</evidence>
<dbReference type="GO" id="GO:0008124">
    <property type="term" value="F:4-alpha-hydroxytetrahydrobiopterin dehydratase activity"/>
    <property type="evidence" value="ECO:0007669"/>
    <property type="project" value="UniProtKB-EC"/>
</dbReference>
<dbReference type="AlphaFoldDB" id="A0A248LIY3"/>
<comment type="catalytic activity">
    <reaction evidence="1">
        <text>(4aS,6R)-4a-hydroxy-L-erythro-5,6,7,8-tetrahydrobiopterin = (6R)-L-erythro-6,7-dihydrobiopterin + H2O</text>
        <dbReference type="Rhea" id="RHEA:11920"/>
        <dbReference type="ChEBI" id="CHEBI:15377"/>
        <dbReference type="ChEBI" id="CHEBI:15642"/>
        <dbReference type="ChEBI" id="CHEBI:43120"/>
        <dbReference type="EC" id="4.2.1.96"/>
    </reaction>
</comment>
<evidence type="ECO:0000256" key="2">
    <source>
        <dbReference type="ARBA" id="ARBA00006472"/>
    </source>
</evidence>
<evidence type="ECO:0000313" key="5">
    <source>
        <dbReference type="EMBL" id="ASJ24469.1"/>
    </source>
</evidence>
<keyword evidence="4" id="KW-0456">Lyase</keyword>
<evidence type="ECO:0000256" key="3">
    <source>
        <dbReference type="ARBA" id="ARBA00013252"/>
    </source>
</evidence>
<dbReference type="Pfam" id="PF01329">
    <property type="entry name" value="Pterin_4a"/>
    <property type="match status" value="1"/>
</dbReference>
<protein>
    <recommendedName>
        <fullName evidence="3">4a-hydroxytetrahydrobiopterin dehydratase</fullName>
        <ecNumber evidence="3">4.2.1.96</ecNumber>
    </recommendedName>
</protein>
<evidence type="ECO:0000313" key="6">
    <source>
        <dbReference type="Proteomes" id="UP000197424"/>
    </source>
</evidence>
<dbReference type="EC" id="4.2.1.96" evidence="3"/>
<proteinExistence type="inferred from homology"/>
<organism evidence="5 6">
    <name type="scientific">Laribacter hongkongensis</name>
    <dbReference type="NCBI Taxonomy" id="168471"/>
    <lineage>
        <taxon>Bacteria</taxon>
        <taxon>Pseudomonadati</taxon>
        <taxon>Pseudomonadota</taxon>
        <taxon>Betaproteobacteria</taxon>
        <taxon>Neisseriales</taxon>
        <taxon>Aquaspirillaceae</taxon>
        <taxon>Laribacter</taxon>
    </lineage>
</organism>
<dbReference type="EMBL" id="CP022115">
    <property type="protein sequence ID" value="ASJ24469.1"/>
    <property type="molecule type" value="Genomic_DNA"/>
</dbReference>
<evidence type="ECO:0000256" key="1">
    <source>
        <dbReference type="ARBA" id="ARBA00001554"/>
    </source>
</evidence>
<dbReference type="PANTHER" id="PTHR12599:SF0">
    <property type="entry name" value="PTERIN-4-ALPHA-CARBINOLAMINE DEHYDRATASE"/>
    <property type="match status" value="1"/>
</dbReference>
<dbReference type="OrthoDB" id="9794987at2"/>
<dbReference type="InterPro" id="IPR036428">
    <property type="entry name" value="PCD_sf"/>
</dbReference>
<dbReference type="Proteomes" id="UP000197424">
    <property type="component" value="Chromosome"/>
</dbReference>
<sequence>MNPLVHQHCQTSAPLLSAADIHTLSLLVPSWKTDAGALVRTFDFADYAATMAFAGAIGWLAVRENHHPDLGIHFNRVVVHYCTHDAGGLTRNDFVCAAKLDLLYLL</sequence>
<gene>
    <name evidence="5" type="ORF">LHGZ1_1638</name>
</gene>
<dbReference type="GO" id="GO:0006729">
    <property type="term" value="P:tetrahydrobiopterin biosynthetic process"/>
    <property type="evidence" value="ECO:0007669"/>
    <property type="project" value="InterPro"/>
</dbReference>
<dbReference type="InterPro" id="IPR001533">
    <property type="entry name" value="Pterin_deHydtase"/>
</dbReference>
<dbReference type="RefSeq" id="WP_088860756.1">
    <property type="nucleotide sequence ID" value="NZ_CP022115.1"/>
</dbReference>
<reference evidence="6" key="1">
    <citation type="submission" date="2017-06" db="EMBL/GenBank/DDBJ databases">
        <title>Whole genome sequence of Laribacter hongkongensis LHGZ1.</title>
        <authorList>
            <person name="Chen D."/>
            <person name="Wu H."/>
            <person name="Chen J."/>
        </authorList>
    </citation>
    <scope>NUCLEOTIDE SEQUENCE [LARGE SCALE GENOMIC DNA]</scope>
    <source>
        <strain evidence="6">LHGZ1</strain>
    </source>
</reference>
<dbReference type="Gene3D" id="3.30.1360.20">
    <property type="entry name" value="Transcriptional coactivator/pterin dehydratase"/>
    <property type="match status" value="1"/>
</dbReference>
<name>A0A248LIY3_9NEIS</name>
<dbReference type="SUPFAM" id="SSF55248">
    <property type="entry name" value="PCD-like"/>
    <property type="match status" value="1"/>
</dbReference>